<dbReference type="InterPro" id="IPR025668">
    <property type="entry name" value="Tnp_DDE_dom"/>
</dbReference>
<dbReference type="EMBL" id="JAFIMU010000009">
    <property type="protein sequence ID" value="MBN8231780.1"/>
    <property type="molecule type" value="Genomic_DNA"/>
</dbReference>
<dbReference type="Pfam" id="PF13586">
    <property type="entry name" value="DDE_Tnp_1_2"/>
    <property type="match status" value="1"/>
</dbReference>
<feature type="domain" description="Transposase DDE" evidence="1">
    <location>
        <begin position="9"/>
        <end position="93"/>
    </location>
</feature>
<organism evidence="2 3">
    <name type="scientific">Corallococcus macrosporus</name>
    <dbReference type="NCBI Taxonomy" id="35"/>
    <lineage>
        <taxon>Bacteria</taxon>
        <taxon>Pseudomonadati</taxon>
        <taxon>Myxococcota</taxon>
        <taxon>Myxococcia</taxon>
        <taxon>Myxococcales</taxon>
        <taxon>Cystobacterineae</taxon>
        <taxon>Myxococcaceae</taxon>
        <taxon>Corallococcus</taxon>
    </lineage>
</organism>
<protein>
    <submittedName>
        <fullName evidence="2">Transposase</fullName>
    </submittedName>
</protein>
<keyword evidence="3" id="KW-1185">Reference proteome</keyword>
<reference evidence="2 3" key="1">
    <citation type="submission" date="2021-02" db="EMBL/GenBank/DDBJ databases">
        <title>De Novo genome assembly of isolated myxobacteria.</title>
        <authorList>
            <person name="Stevens D.C."/>
        </authorList>
    </citation>
    <scope>NUCLEOTIDE SEQUENCE [LARGE SCALE GENOMIC DNA]</scope>
    <source>
        <strain evidence="2 3">ATCC 29039</strain>
    </source>
</reference>
<sequence length="93" mass="10752">MHAEGDAFIVDTGYDADRIRAKVLNLGMRPVIHPSPSRTCPQPLDRNLNRMRYRVECVFDDLKRFRAVATRYDNTATSYPAVLYVTFMVLCLR</sequence>
<evidence type="ECO:0000259" key="1">
    <source>
        <dbReference type="Pfam" id="PF13586"/>
    </source>
</evidence>
<evidence type="ECO:0000313" key="2">
    <source>
        <dbReference type="EMBL" id="MBN8231780.1"/>
    </source>
</evidence>
<gene>
    <name evidence="2" type="ORF">JYK02_30130</name>
</gene>
<name>A0ABS3DK86_9BACT</name>
<proteinExistence type="predicted"/>
<dbReference type="RefSeq" id="WP_207056157.1">
    <property type="nucleotide sequence ID" value="NZ_JAFIMU010000009.1"/>
</dbReference>
<dbReference type="Proteomes" id="UP000664052">
    <property type="component" value="Unassembled WGS sequence"/>
</dbReference>
<accession>A0ABS3DK86</accession>
<comment type="caution">
    <text evidence="2">The sequence shown here is derived from an EMBL/GenBank/DDBJ whole genome shotgun (WGS) entry which is preliminary data.</text>
</comment>
<evidence type="ECO:0000313" key="3">
    <source>
        <dbReference type="Proteomes" id="UP000664052"/>
    </source>
</evidence>